<name>A0A176TDR8_9FLAO</name>
<organism evidence="1 2">
    <name type="scientific">Polaribacter atrinae</name>
    <dbReference type="NCBI Taxonomy" id="1333662"/>
    <lineage>
        <taxon>Bacteria</taxon>
        <taxon>Pseudomonadati</taxon>
        <taxon>Bacteroidota</taxon>
        <taxon>Flavobacteriia</taxon>
        <taxon>Flavobacteriales</taxon>
        <taxon>Flavobacteriaceae</taxon>
    </lineage>
</organism>
<comment type="caution">
    <text evidence="1">The sequence shown here is derived from an EMBL/GenBank/DDBJ whole genome shotgun (WGS) entry which is preliminary data.</text>
</comment>
<sequence>MELLTKFIDDAKIDDEEFFEYVQEADNDELAEFVQLFNEVIDNSYSEEKSNNKFNFIANSTLSGLSFPCGEIDCKINSIYSLARNAILYADTVYLQNPFAQYVKHKEFNDKLRQDLIGDLIVLSYIRPLLEEKIFKIAVSKVHYCHDCYTRFQENYLQTFDWNLKTVEPLIADYLIENVDFHLLWGVESIGIEISGNNDLLNHPMVVNFIKYVPENLKSKARKGERIKLNNSDIKNSGITNYLLNEIEKNLSIQDFYSTYYSCHVLTDREFDIKLLKLINKDIYEQNARQGEIIKNLNHLVPFIDEVPIEKLITMRKNEGESFQVYRDKVNSLSKNNILTIQDSKQIYQDEIRPELNKINLTLKNNKKVLWGNIKSNVFLASTYISTSLFTGILPTNIDKIVASVGGFGFAKNIGQDVLKLIKKPEVRNNELYFLWKIKQDNKIEI</sequence>
<dbReference type="OrthoDB" id="7067508at2"/>
<dbReference type="EMBL" id="LVWE01000007">
    <property type="protein sequence ID" value="OAD45994.1"/>
    <property type="molecule type" value="Genomic_DNA"/>
</dbReference>
<evidence type="ECO:0000313" key="2">
    <source>
        <dbReference type="Proteomes" id="UP000076923"/>
    </source>
</evidence>
<dbReference type="RefSeq" id="WP_068448517.1">
    <property type="nucleotide sequence ID" value="NZ_CP150660.1"/>
</dbReference>
<proteinExistence type="predicted"/>
<protein>
    <submittedName>
        <fullName evidence="1">Uncharacterized protein</fullName>
    </submittedName>
</protein>
<dbReference type="Proteomes" id="UP000076923">
    <property type="component" value="Unassembled WGS sequence"/>
</dbReference>
<evidence type="ECO:0000313" key="1">
    <source>
        <dbReference type="EMBL" id="OAD45994.1"/>
    </source>
</evidence>
<accession>A0A176TDR8</accession>
<keyword evidence="2" id="KW-1185">Reference proteome</keyword>
<dbReference type="STRING" id="1333662.LPB303_04500"/>
<gene>
    <name evidence="1" type="ORF">LPB303_04500</name>
</gene>
<reference evidence="1 2" key="1">
    <citation type="submission" date="2016-02" db="EMBL/GenBank/DDBJ databases">
        <title>Draft genome sequence of Polaribacter atrinae KACC17473.</title>
        <authorList>
            <person name="Shin S.-K."/>
            <person name="Yi H."/>
        </authorList>
    </citation>
    <scope>NUCLEOTIDE SEQUENCE [LARGE SCALE GENOMIC DNA]</scope>
    <source>
        <strain evidence="1 2">KACC 17473</strain>
    </source>
</reference>
<dbReference type="AlphaFoldDB" id="A0A176TDR8"/>